<protein>
    <submittedName>
        <fullName evidence="2">Uncharacterized protein</fullName>
    </submittedName>
</protein>
<dbReference type="Proteomes" id="UP000292886">
    <property type="component" value="Chromosome"/>
</dbReference>
<gene>
    <name evidence="2" type="ORF">EQG49_02270</name>
</gene>
<reference evidence="3" key="1">
    <citation type="submission" date="2019-03" db="EMBL/GenBank/DDBJ databases">
        <title>Weissella sp. 26KH-42 Genome sequencing.</title>
        <authorList>
            <person name="Heo J."/>
            <person name="Kim S.-J."/>
            <person name="Kim J.-S."/>
            <person name="Hong S.-B."/>
            <person name="Kwon S.-W."/>
        </authorList>
    </citation>
    <scope>NUCLEOTIDE SEQUENCE [LARGE SCALE GENOMIC DNA]</scope>
    <source>
        <strain evidence="3">26KH-42</strain>
    </source>
</reference>
<keyword evidence="3" id="KW-1185">Reference proteome</keyword>
<sequence>MENEQVQDNGVKYLQVIYANDIIGKNAEIANLQMQSEELMKQNSELQKRNIELELQIGELSPKE</sequence>
<evidence type="ECO:0000256" key="1">
    <source>
        <dbReference type="SAM" id="Coils"/>
    </source>
</evidence>
<evidence type="ECO:0000313" key="2">
    <source>
        <dbReference type="EMBL" id="QBO35372.1"/>
    </source>
</evidence>
<evidence type="ECO:0000313" key="3">
    <source>
        <dbReference type="Proteomes" id="UP000292886"/>
    </source>
</evidence>
<dbReference type="RefSeq" id="WP_133362452.1">
    <property type="nucleotide sequence ID" value="NZ_CP037940.1"/>
</dbReference>
<proteinExistence type="predicted"/>
<keyword evidence="1" id="KW-0175">Coiled coil</keyword>
<name>A0A4P6YRY0_9LACO</name>
<dbReference type="KEGG" id="wei:EQG49_02270"/>
<dbReference type="EMBL" id="CP037940">
    <property type="protein sequence ID" value="QBO35372.1"/>
    <property type="molecule type" value="Genomic_DNA"/>
</dbReference>
<organism evidence="2 3">
    <name type="scientific">Periweissella cryptocerci</name>
    <dbReference type="NCBI Taxonomy" id="2506420"/>
    <lineage>
        <taxon>Bacteria</taxon>
        <taxon>Bacillati</taxon>
        <taxon>Bacillota</taxon>
        <taxon>Bacilli</taxon>
        <taxon>Lactobacillales</taxon>
        <taxon>Lactobacillaceae</taxon>
        <taxon>Periweissella</taxon>
    </lineage>
</organism>
<feature type="coiled-coil region" evidence="1">
    <location>
        <begin position="22"/>
        <end position="56"/>
    </location>
</feature>
<dbReference type="AlphaFoldDB" id="A0A4P6YRY0"/>
<accession>A0A4P6YRY0</accession>